<accession>A0ABY1MSE6</accession>
<reference evidence="1 2" key="1">
    <citation type="submission" date="2017-03" db="EMBL/GenBank/DDBJ databases">
        <authorList>
            <person name="Regsiter A."/>
            <person name="William W."/>
        </authorList>
    </citation>
    <scope>NUCLEOTIDE SEQUENCE [LARGE SCALE GENOMIC DNA]</scope>
    <source>
        <strain evidence="1">PRJEB5721</strain>
    </source>
</reference>
<evidence type="ECO:0000313" key="2">
    <source>
        <dbReference type="Proteomes" id="UP000193925"/>
    </source>
</evidence>
<evidence type="ECO:0000313" key="1">
    <source>
        <dbReference type="EMBL" id="SMH65783.1"/>
    </source>
</evidence>
<protein>
    <submittedName>
        <fullName evidence="1">Uncharacterized protein</fullName>
    </submittedName>
</protein>
<proteinExistence type="predicted"/>
<organism evidence="1 2">
    <name type="scientific">Acidithiobacillus ferrivorans</name>
    <dbReference type="NCBI Taxonomy" id="160808"/>
    <lineage>
        <taxon>Bacteria</taxon>
        <taxon>Pseudomonadati</taxon>
        <taxon>Pseudomonadota</taxon>
        <taxon>Acidithiobacillia</taxon>
        <taxon>Acidithiobacillales</taxon>
        <taxon>Acidithiobacillaceae</taxon>
        <taxon>Acidithiobacillus</taxon>
    </lineage>
</organism>
<name>A0ABY1MSE6_9PROT</name>
<gene>
    <name evidence="1" type="ORF">AFERRI_20567</name>
</gene>
<keyword evidence="2" id="KW-1185">Reference proteome</keyword>
<dbReference type="EMBL" id="LT841305">
    <property type="protein sequence ID" value="SMH65783.1"/>
    <property type="molecule type" value="Genomic_DNA"/>
</dbReference>
<dbReference type="Proteomes" id="UP000193925">
    <property type="component" value="Chromosome AFERRI"/>
</dbReference>
<sequence length="62" mass="6608">MRCITVSDNEPLITGGACVFAAKVHTHLPGGILVHRGHLVEIAGAEAEGHQPAFPHLPIWHP</sequence>